<protein>
    <submittedName>
        <fullName evidence="1">Uncharacterized protein</fullName>
    </submittedName>
</protein>
<dbReference type="EMBL" id="DMBR01000163">
    <property type="protein sequence ID" value="HAE93992.1"/>
    <property type="molecule type" value="Genomic_DNA"/>
</dbReference>
<comment type="caution">
    <text evidence="1">The sequence shown here is derived from an EMBL/GenBank/DDBJ whole genome shotgun (WGS) entry which is preliminary data.</text>
</comment>
<dbReference type="AlphaFoldDB" id="A0A3B9KZ58"/>
<name>A0A3B9KZ58_9PROT</name>
<gene>
    <name evidence="1" type="ORF">DCG65_05490</name>
</gene>
<organism evidence="1 2">
    <name type="scientific">Hyphomonas atlantica</name>
    <dbReference type="NCBI Taxonomy" id="1280948"/>
    <lineage>
        <taxon>Bacteria</taxon>
        <taxon>Pseudomonadati</taxon>
        <taxon>Pseudomonadota</taxon>
        <taxon>Alphaproteobacteria</taxon>
        <taxon>Hyphomonadales</taxon>
        <taxon>Hyphomonadaceae</taxon>
        <taxon>Hyphomonas</taxon>
    </lineage>
</organism>
<reference evidence="1 2" key="1">
    <citation type="journal article" date="2018" name="Nat. Biotechnol.">
        <title>A standardized bacterial taxonomy based on genome phylogeny substantially revises the tree of life.</title>
        <authorList>
            <person name="Parks D.H."/>
            <person name="Chuvochina M."/>
            <person name="Waite D.W."/>
            <person name="Rinke C."/>
            <person name="Skarshewski A."/>
            <person name="Chaumeil P.A."/>
            <person name="Hugenholtz P."/>
        </authorList>
    </citation>
    <scope>NUCLEOTIDE SEQUENCE [LARGE SCALE GENOMIC DNA]</scope>
    <source>
        <strain evidence="1">UBA8557</strain>
    </source>
</reference>
<accession>A0A3B9KZ58</accession>
<evidence type="ECO:0000313" key="2">
    <source>
        <dbReference type="Proteomes" id="UP000259173"/>
    </source>
</evidence>
<proteinExistence type="predicted"/>
<sequence>MVSFMDQSTDLFRHLANTANDILVFAAKERQIAEIRVGELEALIHDALAREHRRAAFNARDAQCYRLGAAFEPVDGLELDPVAMAGWLASGHAGLAALVGIAIKHPEGSLVDHLRVLFRSELGQAIRAIGVWTRWNYLKSLYDIEVTQFLSSPGYHRKAWRLKSPTAKQTYLIAEISLDLEIETPRFTKRGEAFEWILAKAGNPRFQNEPAAPDLAKLLELVA</sequence>
<evidence type="ECO:0000313" key="1">
    <source>
        <dbReference type="EMBL" id="HAE93992.1"/>
    </source>
</evidence>
<dbReference type="Proteomes" id="UP000259173">
    <property type="component" value="Unassembled WGS sequence"/>
</dbReference>